<dbReference type="AlphaFoldDB" id="B6U679"/>
<protein>
    <recommendedName>
        <fullName evidence="1">DUF8040 domain-containing protein</fullName>
    </recommendedName>
</protein>
<accession>B6U679</accession>
<evidence type="ECO:0000259" key="1">
    <source>
        <dbReference type="Pfam" id="PF26138"/>
    </source>
</evidence>
<name>B6U679_MAIZE</name>
<evidence type="ECO:0000313" key="2">
    <source>
        <dbReference type="EMBL" id="ACG44862.1"/>
    </source>
</evidence>
<sequence length="38" mass="4213">MFRMSKPIFGSLHDVLASTYGLQSTCQMSSIEALAMFL</sequence>
<dbReference type="Pfam" id="PF26138">
    <property type="entry name" value="DUF8040"/>
    <property type="match status" value="1"/>
</dbReference>
<organism evidence="2">
    <name type="scientific">Zea mays</name>
    <name type="common">Maize</name>
    <dbReference type="NCBI Taxonomy" id="4577"/>
    <lineage>
        <taxon>Eukaryota</taxon>
        <taxon>Viridiplantae</taxon>
        <taxon>Streptophyta</taxon>
        <taxon>Embryophyta</taxon>
        <taxon>Tracheophyta</taxon>
        <taxon>Spermatophyta</taxon>
        <taxon>Magnoliopsida</taxon>
        <taxon>Liliopsida</taxon>
        <taxon>Poales</taxon>
        <taxon>Poaceae</taxon>
        <taxon>PACMAD clade</taxon>
        <taxon>Panicoideae</taxon>
        <taxon>Andropogonodae</taxon>
        <taxon>Andropogoneae</taxon>
        <taxon>Tripsacinae</taxon>
        <taxon>Zea</taxon>
    </lineage>
</organism>
<reference evidence="2" key="1">
    <citation type="journal article" date="2009" name="Plant Mol. Biol.">
        <title>Insights into corn genes derived from large-scale cDNA sequencing.</title>
        <authorList>
            <person name="Alexandrov N.N."/>
            <person name="Brover V.V."/>
            <person name="Freidin S."/>
            <person name="Troukhan M.E."/>
            <person name="Tatarinova T.V."/>
            <person name="Zhang H."/>
            <person name="Swaller T.J."/>
            <person name="Lu Y.P."/>
            <person name="Bouck J."/>
            <person name="Flavell R.B."/>
            <person name="Feldmann K.A."/>
        </authorList>
    </citation>
    <scope>NUCLEOTIDE SEQUENCE</scope>
</reference>
<dbReference type="InterPro" id="IPR058353">
    <property type="entry name" value="DUF8040"/>
</dbReference>
<proteinExistence type="evidence at transcript level"/>
<dbReference type="EMBL" id="EU972744">
    <property type="protein sequence ID" value="ACG44862.1"/>
    <property type="molecule type" value="mRNA"/>
</dbReference>
<feature type="domain" description="DUF8040" evidence="1">
    <location>
        <begin position="1"/>
        <end position="38"/>
    </location>
</feature>